<name>A0A644Z1G5_9ZZZZ</name>
<proteinExistence type="predicted"/>
<comment type="caution">
    <text evidence="1">The sequence shown here is derived from an EMBL/GenBank/DDBJ whole genome shotgun (WGS) entry which is preliminary data.</text>
</comment>
<reference evidence="1" key="1">
    <citation type="submission" date="2019-08" db="EMBL/GenBank/DDBJ databases">
        <authorList>
            <person name="Kucharzyk K."/>
            <person name="Murdoch R.W."/>
            <person name="Higgins S."/>
            <person name="Loffler F."/>
        </authorList>
    </citation>
    <scope>NUCLEOTIDE SEQUENCE</scope>
</reference>
<gene>
    <name evidence="1" type="ORF">SDC9_81263</name>
</gene>
<accession>A0A644Z1G5</accession>
<sequence>MIVPVPPKITYYIYFNPGINVRIFFVPYILMKNTMPNDIKPRHIRILRELPISQMTDEEIVKAAMDRLKSKAVMLGYLDEGRWIFSWRYKNGSHSLVKSLMLYLEGWFNCKLVKIGEEK</sequence>
<protein>
    <submittedName>
        <fullName evidence="1">Uncharacterized protein</fullName>
    </submittedName>
</protein>
<dbReference type="AlphaFoldDB" id="A0A644Z1G5"/>
<evidence type="ECO:0000313" key="1">
    <source>
        <dbReference type="EMBL" id="MPM34676.1"/>
    </source>
</evidence>
<dbReference type="EMBL" id="VSSQ01007045">
    <property type="protein sequence ID" value="MPM34676.1"/>
    <property type="molecule type" value="Genomic_DNA"/>
</dbReference>
<organism evidence="1">
    <name type="scientific">bioreactor metagenome</name>
    <dbReference type="NCBI Taxonomy" id="1076179"/>
    <lineage>
        <taxon>unclassified sequences</taxon>
        <taxon>metagenomes</taxon>
        <taxon>ecological metagenomes</taxon>
    </lineage>
</organism>